<dbReference type="AlphaFoldDB" id="W4K9V7"/>
<dbReference type="SUPFAM" id="SSF82199">
    <property type="entry name" value="SET domain"/>
    <property type="match status" value="1"/>
</dbReference>
<evidence type="ECO:0000313" key="3">
    <source>
        <dbReference type="Proteomes" id="UP000030671"/>
    </source>
</evidence>
<dbReference type="EMBL" id="KI925458">
    <property type="protein sequence ID" value="ETW81841.1"/>
    <property type="molecule type" value="Genomic_DNA"/>
</dbReference>
<gene>
    <name evidence="2" type="ORF">HETIRDRAFT_50909</name>
</gene>
<dbReference type="InterPro" id="IPR001214">
    <property type="entry name" value="SET_dom"/>
</dbReference>
<feature type="non-terminal residue" evidence="2">
    <location>
        <position position="1"/>
    </location>
</feature>
<dbReference type="CDD" id="cd20071">
    <property type="entry name" value="SET_SMYD"/>
    <property type="match status" value="1"/>
</dbReference>
<dbReference type="Gene3D" id="2.170.270.10">
    <property type="entry name" value="SET domain"/>
    <property type="match status" value="1"/>
</dbReference>
<proteinExistence type="predicted"/>
<dbReference type="PANTHER" id="PTHR47332:SF4">
    <property type="entry name" value="SET DOMAIN-CONTAINING PROTEIN 5"/>
    <property type="match status" value="1"/>
</dbReference>
<name>W4K9V7_HETIT</name>
<dbReference type="GeneID" id="20678164"/>
<dbReference type="FunCoup" id="W4K9V7">
    <property type="interactions" value="1"/>
</dbReference>
<feature type="domain" description="SET" evidence="1">
    <location>
        <begin position="4"/>
        <end position="152"/>
    </location>
</feature>
<dbReference type="STRING" id="747525.W4K9V7"/>
<dbReference type="RefSeq" id="XP_009545828.1">
    <property type="nucleotide sequence ID" value="XM_009547533.1"/>
</dbReference>
<dbReference type="Pfam" id="PF00856">
    <property type="entry name" value="SET"/>
    <property type="match status" value="1"/>
</dbReference>
<dbReference type="InterPro" id="IPR046341">
    <property type="entry name" value="SET_dom_sf"/>
</dbReference>
<dbReference type="PANTHER" id="PTHR47332">
    <property type="entry name" value="SET DOMAIN-CONTAINING PROTEIN 5"/>
    <property type="match status" value="1"/>
</dbReference>
<evidence type="ECO:0000313" key="2">
    <source>
        <dbReference type="EMBL" id="ETW81841.1"/>
    </source>
</evidence>
<protein>
    <recommendedName>
        <fullName evidence="1">SET domain-containing protein</fullName>
    </recommendedName>
</protein>
<dbReference type="InterPro" id="IPR053185">
    <property type="entry name" value="SET_domain_protein"/>
</dbReference>
<evidence type="ECO:0000259" key="1">
    <source>
        <dbReference type="PROSITE" id="PS50280"/>
    </source>
</evidence>
<dbReference type="PROSITE" id="PS50280">
    <property type="entry name" value="SET"/>
    <property type="match status" value="1"/>
</dbReference>
<dbReference type="InParanoid" id="W4K9V7"/>
<dbReference type="KEGG" id="hir:HETIRDRAFT_50909"/>
<accession>W4K9V7</accession>
<organism evidence="2 3">
    <name type="scientific">Heterobasidion irregulare (strain TC 32-1)</name>
    <dbReference type="NCBI Taxonomy" id="747525"/>
    <lineage>
        <taxon>Eukaryota</taxon>
        <taxon>Fungi</taxon>
        <taxon>Dikarya</taxon>
        <taxon>Basidiomycota</taxon>
        <taxon>Agaricomycotina</taxon>
        <taxon>Agaricomycetes</taxon>
        <taxon>Russulales</taxon>
        <taxon>Bondarzewiaceae</taxon>
        <taxon>Heterobasidion</taxon>
        <taxon>Heterobasidion annosum species complex</taxon>
    </lineage>
</organism>
<dbReference type="Proteomes" id="UP000030671">
    <property type="component" value="Unassembled WGS sequence"/>
</dbReference>
<dbReference type="eggNOG" id="KOG2084">
    <property type="taxonomic scope" value="Eukaryota"/>
</dbReference>
<keyword evidence="3" id="KW-1185">Reference proteome</keyword>
<dbReference type="OrthoDB" id="265717at2759"/>
<dbReference type="HOGENOM" id="CLU_028281_0_1_1"/>
<sequence>DDEPAFVVLDLPGRGKGAIASRDIKRGELLIREQPLFLVPDRITGSPTDFILSRVRALSPTQSQSFYDLSYVNLPQNLSPEEHAKQLPLAIFQTNAVAAGQGVGLFPRMARLNHACSHAFNSIYSWRDDEGVLVVYALKDIKQSEELLTTYTNTKRPRAERRCFLQQNYDFYCVCACCAQSEAGSWASDRRLGAMAALYARLAEWGNGAIDGWEAIGLVRRIWDVGEEEGYHSERGRLAADAMLVAAAHSDAEAVVRWARLAERWSTYELGADSALAKEARRVALSPGSHEMWGGRERMRVGGPEGRA</sequence>
<reference evidence="2 3" key="1">
    <citation type="journal article" date="2012" name="New Phytol.">
        <title>Insight into trade-off between wood decay and parasitism from the genome of a fungal forest pathogen.</title>
        <authorList>
            <person name="Olson A."/>
            <person name="Aerts A."/>
            <person name="Asiegbu F."/>
            <person name="Belbahri L."/>
            <person name="Bouzid O."/>
            <person name="Broberg A."/>
            <person name="Canback B."/>
            <person name="Coutinho P.M."/>
            <person name="Cullen D."/>
            <person name="Dalman K."/>
            <person name="Deflorio G."/>
            <person name="van Diepen L.T."/>
            <person name="Dunand C."/>
            <person name="Duplessis S."/>
            <person name="Durling M."/>
            <person name="Gonthier P."/>
            <person name="Grimwood J."/>
            <person name="Fossdal C.G."/>
            <person name="Hansson D."/>
            <person name="Henrissat B."/>
            <person name="Hietala A."/>
            <person name="Himmelstrand K."/>
            <person name="Hoffmeister D."/>
            <person name="Hogberg N."/>
            <person name="James T.Y."/>
            <person name="Karlsson M."/>
            <person name="Kohler A."/>
            <person name="Kues U."/>
            <person name="Lee Y.H."/>
            <person name="Lin Y.C."/>
            <person name="Lind M."/>
            <person name="Lindquist E."/>
            <person name="Lombard V."/>
            <person name="Lucas S."/>
            <person name="Lunden K."/>
            <person name="Morin E."/>
            <person name="Murat C."/>
            <person name="Park J."/>
            <person name="Raffaello T."/>
            <person name="Rouze P."/>
            <person name="Salamov A."/>
            <person name="Schmutz J."/>
            <person name="Solheim H."/>
            <person name="Stahlberg J."/>
            <person name="Velez H."/>
            <person name="de Vries R.P."/>
            <person name="Wiebenga A."/>
            <person name="Woodward S."/>
            <person name="Yakovlev I."/>
            <person name="Garbelotto M."/>
            <person name="Martin F."/>
            <person name="Grigoriev I.V."/>
            <person name="Stenlid J."/>
        </authorList>
    </citation>
    <scope>NUCLEOTIDE SEQUENCE [LARGE SCALE GENOMIC DNA]</scope>
    <source>
        <strain evidence="2 3">TC 32-1</strain>
    </source>
</reference>